<feature type="transmembrane region" description="Helical" evidence="1">
    <location>
        <begin position="17"/>
        <end position="35"/>
    </location>
</feature>
<reference evidence="2" key="1">
    <citation type="journal article" date="2023" name="G3 (Bethesda)">
        <title>A reference genome for the long-term kleptoplast-retaining sea slug Elysia crispata morphotype clarki.</title>
        <authorList>
            <person name="Eastman K.E."/>
            <person name="Pendleton A.L."/>
            <person name="Shaikh M.A."/>
            <person name="Suttiyut T."/>
            <person name="Ogas R."/>
            <person name="Tomko P."/>
            <person name="Gavelis G."/>
            <person name="Widhalm J.R."/>
            <person name="Wisecaver J.H."/>
        </authorList>
    </citation>
    <scope>NUCLEOTIDE SEQUENCE</scope>
    <source>
        <strain evidence="2">ECLA1</strain>
    </source>
</reference>
<evidence type="ECO:0000313" key="2">
    <source>
        <dbReference type="EMBL" id="KAK3774726.1"/>
    </source>
</evidence>
<keyword evidence="1" id="KW-0812">Transmembrane</keyword>
<name>A0AAE0ZTG8_9GAST</name>
<evidence type="ECO:0000256" key="1">
    <source>
        <dbReference type="SAM" id="Phobius"/>
    </source>
</evidence>
<proteinExistence type="predicted"/>
<dbReference type="EMBL" id="JAWDGP010003392">
    <property type="protein sequence ID" value="KAK3774726.1"/>
    <property type="molecule type" value="Genomic_DNA"/>
</dbReference>
<sequence length="158" mass="18297">MVIVFCSRILTHTKMKVVQFSLAICLVAIFVCALTDDKQAELAKLQESWREARLYYEDLLAQLDTLSTDKIFAGIDKAIDLNKAWVIDRVAYNAIRANNSLYNDQIEDVNRFYNDAKSGYRVILKDLDDDDLKQMVKNELNDRILEIDRMKTMMGFSD</sequence>
<organism evidence="2 3">
    <name type="scientific">Elysia crispata</name>
    <name type="common">lettuce slug</name>
    <dbReference type="NCBI Taxonomy" id="231223"/>
    <lineage>
        <taxon>Eukaryota</taxon>
        <taxon>Metazoa</taxon>
        <taxon>Spiralia</taxon>
        <taxon>Lophotrochozoa</taxon>
        <taxon>Mollusca</taxon>
        <taxon>Gastropoda</taxon>
        <taxon>Heterobranchia</taxon>
        <taxon>Euthyneura</taxon>
        <taxon>Panpulmonata</taxon>
        <taxon>Sacoglossa</taxon>
        <taxon>Placobranchoidea</taxon>
        <taxon>Plakobranchidae</taxon>
        <taxon>Elysia</taxon>
    </lineage>
</organism>
<keyword evidence="3" id="KW-1185">Reference proteome</keyword>
<dbReference type="Proteomes" id="UP001283361">
    <property type="component" value="Unassembled WGS sequence"/>
</dbReference>
<dbReference type="AlphaFoldDB" id="A0AAE0ZTG8"/>
<keyword evidence="1" id="KW-0472">Membrane</keyword>
<protein>
    <submittedName>
        <fullName evidence="2">Uncharacterized protein</fullName>
    </submittedName>
</protein>
<keyword evidence="1" id="KW-1133">Transmembrane helix</keyword>
<evidence type="ECO:0000313" key="3">
    <source>
        <dbReference type="Proteomes" id="UP001283361"/>
    </source>
</evidence>
<comment type="caution">
    <text evidence="2">The sequence shown here is derived from an EMBL/GenBank/DDBJ whole genome shotgun (WGS) entry which is preliminary data.</text>
</comment>
<accession>A0AAE0ZTG8</accession>
<gene>
    <name evidence="2" type="ORF">RRG08_062420</name>
</gene>